<dbReference type="Gene3D" id="1.20.900.10">
    <property type="entry name" value="Dbl homology (DH) domain"/>
    <property type="match status" value="1"/>
</dbReference>
<dbReference type="InterPro" id="IPR011993">
    <property type="entry name" value="PH-like_dom_sf"/>
</dbReference>
<name>A0A158RAK6_THECL</name>
<comment type="subcellular location">
    <subcellularLocation>
        <location evidence="1">Cytoplasm</location>
    </subcellularLocation>
</comment>
<dbReference type="InterPro" id="IPR035899">
    <property type="entry name" value="DBL_dom_sf"/>
</dbReference>
<keyword evidence="2" id="KW-0963">Cytoplasm</keyword>
<feature type="region of interest" description="Disordered" evidence="6">
    <location>
        <begin position="539"/>
        <end position="580"/>
    </location>
</feature>
<dbReference type="EMBL" id="UYYF01000001">
    <property type="protein sequence ID" value="VDM94795.1"/>
    <property type="molecule type" value="Genomic_DNA"/>
</dbReference>
<reference evidence="8 9" key="2">
    <citation type="submission" date="2018-11" db="EMBL/GenBank/DDBJ databases">
        <authorList>
            <consortium name="Pathogen Informatics"/>
        </authorList>
    </citation>
    <scope>NUCLEOTIDE SEQUENCE [LARGE SCALE GENOMIC DNA]</scope>
</reference>
<evidence type="ECO:0000256" key="1">
    <source>
        <dbReference type="ARBA" id="ARBA00004496"/>
    </source>
</evidence>
<dbReference type="GO" id="GO:0005085">
    <property type="term" value="F:guanyl-nucleotide exchange factor activity"/>
    <property type="evidence" value="ECO:0007669"/>
    <property type="project" value="InterPro"/>
</dbReference>
<dbReference type="Gene3D" id="2.30.29.30">
    <property type="entry name" value="Pleckstrin-homology domain (PH domain)/Phosphotyrosine-binding domain (PTB)"/>
    <property type="match status" value="1"/>
</dbReference>
<proteinExistence type="predicted"/>
<dbReference type="SUPFAM" id="SSF50729">
    <property type="entry name" value="PH domain-like"/>
    <property type="match status" value="1"/>
</dbReference>
<feature type="domain" description="DH" evidence="7">
    <location>
        <begin position="52"/>
        <end position="241"/>
    </location>
</feature>
<dbReference type="InterPro" id="IPR041020">
    <property type="entry name" value="PH_16"/>
</dbReference>
<dbReference type="PANTHER" id="PTHR13944">
    <property type="entry name" value="AGAP007712-PA"/>
    <property type="match status" value="1"/>
</dbReference>
<keyword evidence="4" id="KW-0479">Metal-binding</keyword>
<gene>
    <name evidence="8" type="ORF">TCLT_LOCUS12</name>
</gene>
<dbReference type="PANTHER" id="PTHR13944:SF21">
    <property type="entry name" value="CYSTS, ISOFORM C"/>
    <property type="match status" value="1"/>
</dbReference>
<dbReference type="SUPFAM" id="SSF48065">
    <property type="entry name" value="DBL homology domain (DH-domain)"/>
    <property type="match status" value="1"/>
</dbReference>
<dbReference type="InterPro" id="IPR051632">
    <property type="entry name" value="Rho_GEF"/>
</dbReference>
<evidence type="ECO:0000256" key="2">
    <source>
        <dbReference type="ARBA" id="ARBA00022490"/>
    </source>
</evidence>
<dbReference type="Proteomes" id="UP000276776">
    <property type="component" value="Unassembled WGS sequence"/>
</dbReference>
<evidence type="ECO:0000256" key="5">
    <source>
        <dbReference type="SAM" id="Coils"/>
    </source>
</evidence>
<reference evidence="10" key="1">
    <citation type="submission" date="2016-04" db="UniProtKB">
        <authorList>
            <consortium name="WormBaseParasite"/>
        </authorList>
    </citation>
    <scope>IDENTIFICATION</scope>
</reference>
<evidence type="ECO:0000256" key="3">
    <source>
        <dbReference type="ARBA" id="ARBA00022553"/>
    </source>
</evidence>
<evidence type="ECO:0000313" key="8">
    <source>
        <dbReference type="EMBL" id="VDM94795.1"/>
    </source>
</evidence>
<keyword evidence="4" id="KW-0863">Zinc-finger</keyword>
<evidence type="ECO:0000313" key="9">
    <source>
        <dbReference type="Proteomes" id="UP000276776"/>
    </source>
</evidence>
<dbReference type="OrthoDB" id="28045at2759"/>
<dbReference type="GO" id="GO:0008270">
    <property type="term" value="F:zinc ion binding"/>
    <property type="evidence" value="ECO:0007669"/>
    <property type="project" value="UniProtKB-KW"/>
</dbReference>
<dbReference type="STRING" id="103827.A0A158RAK6"/>
<dbReference type="InterPro" id="IPR000219">
    <property type="entry name" value="DH_dom"/>
</dbReference>
<dbReference type="WBParaSite" id="TCLT_0000001101-mRNA-1">
    <property type="protein sequence ID" value="TCLT_0000001101-mRNA-1"/>
    <property type="gene ID" value="TCLT_0000001101"/>
</dbReference>
<dbReference type="SMART" id="SM00325">
    <property type="entry name" value="RhoGEF"/>
    <property type="match status" value="1"/>
</dbReference>
<dbReference type="Pfam" id="PF00621">
    <property type="entry name" value="RhoGEF"/>
    <property type="match status" value="1"/>
</dbReference>
<keyword evidence="4" id="KW-0862">Zinc</keyword>
<dbReference type="PROSITE" id="PS50010">
    <property type="entry name" value="DH_2"/>
    <property type="match status" value="1"/>
</dbReference>
<evidence type="ECO:0000256" key="4">
    <source>
        <dbReference type="ARBA" id="ARBA00022771"/>
    </source>
</evidence>
<dbReference type="Pfam" id="PF17838">
    <property type="entry name" value="PH_16"/>
    <property type="match status" value="1"/>
</dbReference>
<keyword evidence="9" id="KW-1185">Reference proteome</keyword>
<keyword evidence="5" id="KW-0175">Coiled coil</keyword>
<dbReference type="AlphaFoldDB" id="A0A158RAK6"/>
<dbReference type="OMA" id="WFHSESQ"/>
<evidence type="ECO:0000259" key="7">
    <source>
        <dbReference type="PROSITE" id="PS50010"/>
    </source>
</evidence>
<protein>
    <submittedName>
        <fullName evidence="10">DH domain-containing protein</fullName>
    </submittedName>
</protein>
<accession>A0A158RAK6</accession>
<feature type="coiled-coil region" evidence="5">
    <location>
        <begin position="622"/>
        <end position="656"/>
    </location>
</feature>
<keyword evidence="3" id="KW-0597">Phosphoprotein</keyword>
<evidence type="ECO:0000313" key="10">
    <source>
        <dbReference type="WBParaSite" id="TCLT_0000001101-mRNA-1"/>
    </source>
</evidence>
<feature type="compositionally biased region" description="Polar residues" evidence="6">
    <location>
        <begin position="541"/>
        <end position="550"/>
    </location>
</feature>
<dbReference type="GO" id="GO:0035023">
    <property type="term" value="P:regulation of Rho protein signal transduction"/>
    <property type="evidence" value="ECO:0007669"/>
    <property type="project" value="TreeGrafter"/>
</dbReference>
<dbReference type="GO" id="GO:0005737">
    <property type="term" value="C:cytoplasm"/>
    <property type="evidence" value="ECO:0007669"/>
    <property type="project" value="UniProtKB-SubCell"/>
</dbReference>
<organism evidence="10">
    <name type="scientific">Thelazia callipaeda</name>
    <name type="common">Oriental eyeworm</name>
    <name type="synonym">Parasitic nematode</name>
    <dbReference type="NCBI Taxonomy" id="103827"/>
    <lineage>
        <taxon>Eukaryota</taxon>
        <taxon>Metazoa</taxon>
        <taxon>Ecdysozoa</taxon>
        <taxon>Nematoda</taxon>
        <taxon>Chromadorea</taxon>
        <taxon>Rhabditida</taxon>
        <taxon>Spirurina</taxon>
        <taxon>Spiruromorpha</taxon>
        <taxon>Thelazioidea</taxon>
        <taxon>Thelaziidae</taxon>
        <taxon>Thelazia</taxon>
    </lineage>
</organism>
<evidence type="ECO:0000256" key="6">
    <source>
        <dbReference type="SAM" id="MobiDB-lite"/>
    </source>
</evidence>
<sequence length="823" mass="94979">MSARNQDFYFFVDGICVTRNKPRWADLNLWSEELAVWSYKNCNLKLTKKERKKQDIIHELYLTEKHHCQVLVILQQVYQEGLRINGIINEEKRSELIPPVLDALLDFHLNLLRQLRDQKLKSEIVDSVASIIYSEFEKGERNQAAIHAYTEFCSKYDQCGRLYDEWMIKNIELRKFFDQYEQDPTYKGRTFKMCLLLVAQRLTKYPVLVEKIAEMESDSAKDECLRAHQAVKKFAMHVNDEITKLEVNKRWDVVRSQIDHSSKGRFGPNDFFTYDDLILNGSEEERRVICIGSAVCQNSQKKPEGTEVVVILFDDILIMLANSNNNKYVFHDRGSGVMIALNKLLVREVPRSTKLFFLLSDDPCPDLFVVSFTSKADVDKWKKAIELSKSVAPKHVRRAAVASGLNSLDDDPEERRLSQEFGLWEGKLRELFGKLLLLGLNQLEKRIRDEKELSNYIEKRLIWFEQLRSHIRKVPLIDRTDGNRHAVREKIKNLVKTKFAELRSGRRISLSKVAERAEKMYEDDFMSFFDDAYDADVGAGTSDSNHSTDQSETDEGRPKLPKRNRTFSGIGERRKGGSVRRHTTEANMADGKTYSDVHDSVAEEEGMMKLPLLLGPMAHRLAASIIRENAQLRVENNQLQSEIAFRELRIASLKNRRLAAIPANALEALRNKQNELQNDKREFQVFCELQMGEINSRTAELLQKEVPCTMKLFCVLSNYPVMKNNFSLLVNQKLINIKRKVENLLAELKSREQQLQEQWTKFYELHNSDSPIHLSHGIMRPLLSSIEQSTSIHSIAPLSKSASGSSIPLHLAEKTAKIPRSKK</sequence>
<feature type="coiled-coil region" evidence="5">
    <location>
        <begin position="731"/>
        <end position="758"/>
    </location>
</feature>